<evidence type="ECO:0000313" key="3">
    <source>
        <dbReference type="Proteomes" id="UP001206067"/>
    </source>
</evidence>
<protein>
    <submittedName>
        <fullName evidence="2">PilZ domain-containing protein</fullName>
    </submittedName>
</protein>
<reference evidence="2 3" key="1">
    <citation type="submission" date="2022-08" db="EMBL/GenBank/DDBJ databases">
        <title>Polyphasic taxonomy analysis of Qipengyuania sp.RS5-5.</title>
        <authorList>
            <person name="Xamxidin M."/>
            <person name="Wu M."/>
        </authorList>
    </citation>
    <scope>NUCLEOTIDE SEQUENCE [LARGE SCALE GENOMIC DNA]</scope>
    <source>
        <strain evidence="2 3">RS5-5</strain>
    </source>
</reference>
<dbReference type="InterPro" id="IPR009875">
    <property type="entry name" value="PilZ_domain"/>
</dbReference>
<comment type="caution">
    <text evidence="2">The sequence shown here is derived from an EMBL/GenBank/DDBJ whole genome shotgun (WGS) entry which is preliminary data.</text>
</comment>
<organism evidence="2 3">
    <name type="scientific">Parerythrobacter lacustris</name>
    <dbReference type="NCBI Taxonomy" id="2969984"/>
    <lineage>
        <taxon>Bacteria</taxon>
        <taxon>Pseudomonadati</taxon>
        <taxon>Pseudomonadota</taxon>
        <taxon>Alphaproteobacteria</taxon>
        <taxon>Sphingomonadales</taxon>
        <taxon>Erythrobacteraceae</taxon>
        <taxon>Parerythrobacter</taxon>
    </lineage>
</organism>
<feature type="domain" description="PilZ" evidence="1">
    <location>
        <begin position="31"/>
        <end position="89"/>
    </location>
</feature>
<keyword evidence="3" id="KW-1185">Reference proteome</keyword>
<dbReference type="Pfam" id="PF07238">
    <property type="entry name" value="PilZ"/>
    <property type="match status" value="1"/>
</dbReference>
<dbReference type="EMBL" id="JANKHH010000005">
    <property type="protein sequence ID" value="MCR2834234.1"/>
    <property type="molecule type" value="Genomic_DNA"/>
</dbReference>
<dbReference type="SUPFAM" id="SSF141371">
    <property type="entry name" value="PilZ domain-like"/>
    <property type="match status" value="1"/>
</dbReference>
<name>A0ABT1XRE5_9SPHN</name>
<dbReference type="RefSeq" id="WP_257596038.1">
    <property type="nucleotide sequence ID" value="NZ_JANKHH010000005.1"/>
</dbReference>
<proteinExistence type="predicted"/>
<dbReference type="Proteomes" id="UP001206067">
    <property type="component" value="Unassembled WGS sequence"/>
</dbReference>
<sequence length="126" mass="13759">MSAIDTRHISRDSLFLLADLRIGGFETGDRVKVRNLSAGGMMAEGSARVERGAQIAVKLRNIGWVEGTVAWVQDSRFGIAFAEEIDPKVARAPEQSQGAYEPPRFTRYASALAPGAGLENDRLRKL</sequence>
<evidence type="ECO:0000259" key="1">
    <source>
        <dbReference type="Pfam" id="PF07238"/>
    </source>
</evidence>
<evidence type="ECO:0000313" key="2">
    <source>
        <dbReference type="EMBL" id="MCR2834234.1"/>
    </source>
</evidence>
<gene>
    <name evidence="2" type="ORF">NSO95_09785</name>
</gene>
<accession>A0ABT1XRE5</accession>